<dbReference type="Pfam" id="PF16220">
    <property type="entry name" value="DUF4880"/>
    <property type="match status" value="1"/>
</dbReference>
<evidence type="ECO:0000259" key="4">
    <source>
        <dbReference type="Pfam" id="PF16344"/>
    </source>
</evidence>
<dbReference type="InterPro" id="IPR012373">
    <property type="entry name" value="Ferrdict_sens_TM"/>
</dbReference>
<dbReference type="PIRSF" id="PIRSF018266">
    <property type="entry name" value="FecR"/>
    <property type="match status" value="1"/>
</dbReference>
<dbReference type="PANTHER" id="PTHR30273:SF2">
    <property type="entry name" value="PROTEIN FECR"/>
    <property type="match status" value="1"/>
</dbReference>
<evidence type="ECO:0000259" key="3">
    <source>
        <dbReference type="Pfam" id="PF16220"/>
    </source>
</evidence>
<sequence length="334" mass="36430">MKPEIATSPEDAQRQARQWLLRLQDRGGEAWLGAFQAWLAADPRHASAYAEVDALWQASAAPAQRLAAEEGDALNAYLAQMERPATRRAQPNHRRWGYPLASAACLLLMLWAGGWWSPGNWLTDLSADYVSAPGEVREVTLDDGSHLTLDADSAVAVSLDGEQRRVDLLRGAASFAVKHLPKPFVVRAGEGEARVLGTEFEVRRLGEQTRVTVAEGRVSVRGSHAVGVPEVVLGAGERVGIDGTRLGDAQPADAQAALAWRQGWLTFYRAPLGEVLERLGTYYPGRIVLLDNELAQRRVSGSFRSADPQAALDSLQAVVGFRQQPLLGRFLLIR</sequence>
<feature type="transmembrane region" description="Helical" evidence="1">
    <location>
        <begin position="96"/>
        <end position="116"/>
    </location>
</feature>
<dbReference type="InterPro" id="IPR032623">
    <property type="entry name" value="FecR_N"/>
</dbReference>
<dbReference type="PANTHER" id="PTHR30273">
    <property type="entry name" value="PERIPLASMIC SIGNAL SENSOR AND SIGMA FACTOR ACTIVATOR FECR-RELATED"/>
    <property type="match status" value="1"/>
</dbReference>
<dbReference type="GO" id="GO:0016989">
    <property type="term" value="F:sigma factor antagonist activity"/>
    <property type="evidence" value="ECO:0007669"/>
    <property type="project" value="TreeGrafter"/>
</dbReference>
<dbReference type="RefSeq" id="WP_138213646.1">
    <property type="nucleotide sequence ID" value="NZ_VASG01000002.1"/>
</dbReference>
<evidence type="ECO:0000313" key="5">
    <source>
        <dbReference type="EMBL" id="TLP76692.1"/>
    </source>
</evidence>
<keyword evidence="1" id="KW-0472">Membrane</keyword>
<reference evidence="6" key="2">
    <citation type="submission" date="2019-06" db="EMBL/GenBank/DDBJ databases">
        <title>AzeR, a transcriptional regulator that responds to azelaic acid in Pseudomonas nitroreducens.</title>
        <authorList>
            <person name="Bez C."/>
            <person name="Javvadi S.G."/>
            <person name="Bertani I."/>
            <person name="Devescovi G."/>
            <person name="Studholme D.J."/>
            <person name="Geller A."/>
            <person name="Levy A."/>
            <person name="Venturi V."/>
        </authorList>
    </citation>
    <scope>NUCLEOTIDE SEQUENCE [LARGE SCALE GENOMIC DNA]</scope>
    <source>
        <strain evidence="6">DSM 9128</strain>
    </source>
</reference>
<name>A0A5R9AD23_PSENT</name>
<evidence type="ECO:0000256" key="1">
    <source>
        <dbReference type="SAM" id="Phobius"/>
    </source>
</evidence>
<feature type="domain" description="Protein FecR C-terminal" evidence="4">
    <location>
        <begin position="265"/>
        <end position="322"/>
    </location>
</feature>
<organism evidence="5 6">
    <name type="scientific">Pseudomonas nitroreducens</name>
    <dbReference type="NCBI Taxonomy" id="46680"/>
    <lineage>
        <taxon>Bacteria</taxon>
        <taxon>Pseudomonadati</taxon>
        <taxon>Pseudomonadota</taxon>
        <taxon>Gammaproteobacteria</taxon>
        <taxon>Pseudomonadales</taxon>
        <taxon>Pseudomonadaceae</taxon>
        <taxon>Pseudomonas</taxon>
    </lineage>
</organism>
<dbReference type="Pfam" id="PF04773">
    <property type="entry name" value="FecR"/>
    <property type="match status" value="1"/>
</dbReference>
<dbReference type="InterPro" id="IPR006860">
    <property type="entry name" value="FecR"/>
</dbReference>
<dbReference type="AlphaFoldDB" id="A0A5R9AD23"/>
<reference evidence="5 6" key="1">
    <citation type="submission" date="2019-05" db="EMBL/GenBank/DDBJ databases">
        <authorList>
            <person name="Moore K."/>
            <person name="O'Neill P."/>
            <person name="Farbos A."/>
            <person name="Studholme D.J."/>
        </authorList>
    </citation>
    <scope>NUCLEOTIDE SEQUENCE [LARGE SCALE GENOMIC DNA]</scope>
    <source>
        <strain evidence="5 6">DSM 9128</strain>
    </source>
</reference>
<keyword evidence="1" id="KW-0812">Transmembrane</keyword>
<dbReference type="Gene3D" id="3.55.50.30">
    <property type="match status" value="1"/>
</dbReference>
<gene>
    <name evidence="5" type="ORF">FEA48_09870</name>
</gene>
<feature type="domain" description="FecR protein" evidence="2">
    <location>
        <begin position="128"/>
        <end position="218"/>
    </location>
</feature>
<comment type="caution">
    <text evidence="5">The sequence shown here is derived from an EMBL/GenBank/DDBJ whole genome shotgun (WGS) entry which is preliminary data.</text>
</comment>
<keyword evidence="1" id="KW-1133">Transmembrane helix</keyword>
<dbReference type="InterPro" id="IPR032508">
    <property type="entry name" value="FecR_C"/>
</dbReference>
<feature type="domain" description="FecR N-terminal" evidence="3">
    <location>
        <begin position="14"/>
        <end position="55"/>
    </location>
</feature>
<protein>
    <submittedName>
        <fullName evidence="5">FecR family protein</fullName>
    </submittedName>
</protein>
<dbReference type="EMBL" id="VASG01000002">
    <property type="protein sequence ID" value="TLP76692.1"/>
    <property type="molecule type" value="Genomic_DNA"/>
</dbReference>
<proteinExistence type="predicted"/>
<dbReference type="Pfam" id="PF16344">
    <property type="entry name" value="FecR_C"/>
    <property type="match status" value="1"/>
</dbReference>
<dbReference type="Proteomes" id="UP000307510">
    <property type="component" value="Unassembled WGS sequence"/>
</dbReference>
<dbReference type="Gene3D" id="2.60.120.1440">
    <property type="match status" value="1"/>
</dbReference>
<evidence type="ECO:0000259" key="2">
    <source>
        <dbReference type="Pfam" id="PF04773"/>
    </source>
</evidence>
<accession>A0A5R9AD23</accession>
<evidence type="ECO:0000313" key="6">
    <source>
        <dbReference type="Proteomes" id="UP000307510"/>
    </source>
</evidence>